<dbReference type="RefSeq" id="XP_002773010.1">
    <property type="nucleotide sequence ID" value="XM_002772964.1"/>
</dbReference>
<dbReference type="AlphaFoldDB" id="C5LEK8"/>
<evidence type="ECO:0000313" key="1">
    <source>
        <dbReference type="EMBL" id="EER04826.1"/>
    </source>
</evidence>
<proteinExistence type="predicted"/>
<dbReference type="Proteomes" id="UP000007800">
    <property type="component" value="Unassembled WGS sequence"/>
</dbReference>
<feature type="non-terminal residue" evidence="1">
    <location>
        <position position="1"/>
    </location>
</feature>
<keyword evidence="2" id="KW-1185">Reference proteome</keyword>
<accession>C5LEK8</accession>
<reference evidence="1 2" key="1">
    <citation type="submission" date="2008-07" db="EMBL/GenBank/DDBJ databases">
        <authorList>
            <person name="El-Sayed N."/>
            <person name="Caler E."/>
            <person name="Inman J."/>
            <person name="Amedeo P."/>
            <person name="Hass B."/>
            <person name="Wortman J."/>
        </authorList>
    </citation>
    <scope>NUCLEOTIDE SEQUENCE [LARGE SCALE GENOMIC DNA]</scope>
    <source>
        <strain evidence="2">ATCC 50983 / TXsc</strain>
    </source>
</reference>
<gene>
    <name evidence="1" type="ORF">Pmar_PMAR026378</name>
</gene>
<evidence type="ECO:0000313" key="2">
    <source>
        <dbReference type="Proteomes" id="UP000007800"/>
    </source>
</evidence>
<dbReference type="EMBL" id="GG681295">
    <property type="protein sequence ID" value="EER04826.1"/>
    <property type="molecule type" value="Genomic_DNA"/>
</dbReference>
<dbReference type="InParanoid" id="C5LEK8"/>
<dbReference type="GeneID" id="9050316"/>
<organism evidence="2">
    <name type="scientific">Perkinsus marinus (strain ATCC 50983 / TXsc)</name>
    <dbReference type="NCBI Taxonomy" id="423536"/>
    <lineage>
        <taxon>Eukaryota</taxon>
        <taxon>Sar</taxon>
        <taxon>Alveolata</taxon>
        <taxon>Perkinsozoa</taxon>
        <taxon>Perkinsea</taxon>
        <taxon>Perkinsida</taxon>
        <taxon>Perkinsidae</taxon>
        <taxon>Perkinsus</taxon>
    </lineage>
</organism>
<name>C5LEK8_PERM5</name>
<sequence length="62" mass="6711">ASRSRLISMDEVDDSVLGLPLRAAKKLRGCHQMHAETLSREDVFAVASALRATEPGAADLYL</sequence>
<protein>
    <submittedName>
        <fullName evidence="1">Uncharacterized protein</fullName>
    </submittedName>
</protein>
<feature type="non-terminal residue" evidence="1">
    <location>
        <position position="62"/>
    </location>
</feature>